<evidence type="ECO:0000256" key="1">
    <source>
        <dbReference type="SAM" id="MobiDB-lite"/>
    </source>
</evidence>
<organism evidence="2 3">
    <name type="scientific">Mesorhizobium calcicola</name>
    <dbReference type="NCBI Taxonomy" id="1300310"/>
    <lineage>
        <taxon>Bacteria</taxon>
        <taxon>Pseudomonadati</taxon>
        <taxon>Pseudomonadota</taxon>
        <taxon>Alphaproteobacteria</taxon>
        <taxon>Hyphomicrobiales</taxon>
        <taxon>Phyllobacteriaceae</taxon>
        <taxon>Mesorhizobium</taxon>
    </lineage>
</organism>
<sequence>MAAVSGSDPFPETELHDDLPASYTCPSRVGALRPAITVDETSHATRLTPSHHVAASKGLFLSLDTGAVEARAVVSRAQARRTGWTR</sequence>
<evidence type="ECO:0000313" key="2">
    <source>
        <dbReference type="EMBL" id="MFD2057532.1"/>
    </source>
</evidence>
<evidence type="ECO:0008006" key="4">
    <source>
        <dbReference type="Google" id="ProtNLM"/>
    </source>
</evidence>
<comment type="caution">
    <text evidence="2">The sequence shown here is derived from an EMBL/GenBank/DDBJ whole genome shotgun (WGS) entry which is preliminary data.</text>
</comment>
<dbReference type="EMBL" id="JBHUGY010000058">
    <property type="protein sequence ID" value="MFD2057532.1"/>
    <property type="molecule type" value="Genomic_DNA"/>
</dbReference>
<dbReference type="RefSeq" id="WP_379025602.1">
    <property type="nucleotide sequence ID" value="NZ_JBHUGY010000058.1"/>
</dbReference>
<evidence type="ECO:0000313" key="3">
    <source>
        <dbReference type="Proteomes" id="UP001597349"/>
    </source>
</evidence>
<accession>A0ABW4WPK2</accession>
<gene>
    <name evidence="2" type="ORF">ACFSQT_31955</name>
</gene>
<protein>
    <recommendedName>
        <fullName evidence="4">Hedgehog/Intein (Hint) domain-containing protein</fullName>
    </recommendedName>
</protein>
<dbReference type="Proteomes" id="UP001597349">
    <property type="component" value="Unassembled WGS sequence"/>
</dbReference>
<proteinExistence type="predicted"/>
<reference evidence="3" key="1">
    <citation type="journal article" date="2019" name="Int. J. Syst. Evol. Microbiol.">
        <title>The Global Catalogue of Microorganisms (GCM) 10K type strain sequencing project: providing services to taxonomists for standard genome sequencing and annotation.</title>
        <authorList>
            <consortium name="The Broad Institute Genomics Platform"/>
            <consortium name="The Broad Institute Genome Sequencing Center for Infectious Disease"/>
            <person name="Wu L."/>
            <person name="Ma J."/>
        </authorList>
    </citation>
    <scope>NUCLEOTIDE SEQUENCE [LARGE SCALE GENOMIC DNA]</scope>
    <source>
        <strain evidence="3">CGMCC 1.16226</strain>
    </source>
</reference>
<keyword evidence="3" id="KW-1185">Reference proteome</keyword>
<feature type="region of interest" description="Disordered" evidence="1">
    <location>
        <begin position="1"/>
        <end position="22"/>
    </location>
</feature>
<name>A0ABW4WPK2_9HYPH</name>